<evidence type="ECO:0000313" key="2">
    <source>
        <dbReference type="Proteomes" id="UP000639403"/>
    </source>
</evidence>
<dbReference type="PANTHER" id="PTHR42034">
    <property type="entry name" value="CHROMOSOME 7, WHOLE GENOME SHOTGUN SEQUENCE-RELATED"/>
    <property type="match status" value="1"/>
</dbReference>
<evidence type="ECO:0000313" key="1">
    <source>
        <dbReference type="EMBL" id="KAF9817425.1"/>
    </source>
</evidence>
<sequence>MEPDDMLITCNQRRVPYVLEDGSKQFVRCFLVQTPGTQNTFSIFLHGPHAIMDGRPTLLAFSLLLSFMSESTVPLAGLDWGTEWKNLPAGPVTATGGPRPNWETEAVPLLEKIREIYANPVPTHSLVPLRSEVRVHGRPVRVRKKIDRETTRRILAQVKAEGFSVTHLFEAAQVLAILAHNPVPEEQAEQAHVTFAMSVISLAKWRVPPYDDKNQLISEMGTVPIRVPYKDIPKSSPPRDRLLAVMYCVKSQYDEYIVNPHFPHLLAAQMRTAPIRQPRSVGLANFITNVGAIENILPMKWYTDDPSSPRPVFDILSTSFGHRVIFPSP</sequence>
<dbReference type="Gene3D" id="3.30.559.30">
    <property type="entry name" value="Nonribosomal peptide synthetase, condensation domain"/>
    <property type="match status" value="1"/>
</dbReference>
<dbReference type="InterPro" id="IPR023213">
    <property type="entry name" value="CAT-like_dom_sf"/>
</dbReference>
<name>A0A8H7P665_9APHY</name>
<gene>
    <name evidence="1" type="ORF">IEO21_03479</name>
</gene>
<proteinExistence type="predicted"/>
<organism evidence="1 2">
    <name type="scientific">Rhodonia placenta</name>
    <dbReference type="NCBI Taxonomy" id="104341"/>
    <lineage>
        <taxon>Eukaryota</taxon>
        <taxon>Fungi</taxon>
        <taxon>Dikarya</taxon>
        <taxon>Basidiomycota</taxon>
        <taxon>Agaricomycotina</taxon>
        <taxon>Agaricomycetes</taxon>
        <taxon>Polyporales</taxon>
        <taxon>Adustoporiaceae</taxon>
        <taxon>Rhodonia</taxon>
    </lineage>
</organism>
<dbReference type="Gene3D" id="3.30.559.10">
    <property type="entry name" value="Chloramphenicol acetyltransferase-like domain"/>
    <property type="match status" value="1"/>
</dbReference>
<dbReference type="Proteomes" id="UP000639403">
    <property type="component" value="Unassembled WGS sequence"/>
</dbReference>
<dbReference type="PANTHER" id="PTHR42034:SF1">
    <property type="entry name" value="CONDENSATION DOMAIN-CONTAINING PROTEIN"/>
    <property type="match status" value="1"/>
</dbReference>
<dbReference type="EMBL" id="JADOXO010000043">
    <property type="protein sequence ID" value="KAF9817425.1"/>
    <property type="molecule type" value="Genomic_DNA"/>
</dbReference>
<protein>
    <submittedName>
        <fullName evidence="1">Uncharacterized protein</fullName>
    </submittedName>
</protein>
<reference evidence="1" key="2">
    <citation type="journal article" name="Front. Microbiol.">
        <title>Degradative Capacity of Two Strains of Rhodonia placenta: From Phenotype to Genotype.</title>
        <authorList>
            <person name="Kolle M."/>
            <person name="Horta M.A.C."/>
            <person name="Nowrousian M."/>
            <person name="Ohm R.A."/>
            <person name="Benz J.P."/>
            <person name="Pilgard A."/>
        </authorList>
    </citation>
    <scope>NUCLEOTIDE SEQUENCE</scope>
    <source>
        <strain evidence="1">FPRL280</strain>
    </source>
</reference>
<reference evidence="1" key="1">
    <citation type="submission" date="2020-11" db="EMBL/GenBank/DDBJ databases">
        <authorList>
            <person name="Koelle M."/>
            <person name="Horta M.A.C."/>
            <person name="Nowrousian M."/>
            <person name="Ohm R.A."/>
            <person name="Benz P."/>
            <person name="Pilgard A."/>
        </authorList>
    </citation>
    <scope>NUCLEOTIDE SEQUENCE</scope>
    <source>
        <strain evidence="1">FPRL280</strain>
    </source>
</reference>
<accession>A0A8H7P665</accession>
<comment type="caution">
    <text evidence="1">The sequence shown here is derived from an EMBL/GenBank/DDBJ whole genome shotgun (WGS) entry which is preliminary data.</text>
</comment>
<dbReference type="AlphaFoldDB" id="A0A8H7P665"/>